<dbReference type="AlphaFoldDB" id="A0A392RV44"/>
<proteinExistence type="predicted"/>
<reference evidence="1 2" key="1">
    <citation type="journal article" date="2018" name="Front. Plant Sci.">
        <title>Red Clover (Trifolium pratense) and Zigzag Clover (T. medium) - A Picture of Genomic Similarities and Differences.</title>
        <authorList>
            <person name="Dluhosova J."/>
            <person name="Istvanek J."/>
            <person name="Nedelnik J."/>
            <person name="Repkova J."/>
        </authorList>
    </citation>
    <scope>NUCLEOTIDE SEQUENCE [LARGE SCALE GENOMIC DNA]</scope>
    <source>
        <strain evidence="2">cv. 10/8</strain>
        <tissue evidence="1">Leaf</tissue>
    </source>
</reference>
<name>A0A392RV44_9FABA</name>
<evidence type="ECO:0000313" key="1">
    <source>
        <dbReference type="EMBL" id="MCI39660.1"/>
    </source>
</evidence>
<feature type="non-terminal residue" evidence="1">
    <location>
        <position position="1"/>
    </location>
</feature>
<evidence type="ECO:0000313" key="2">
    <source>
        <dbReference type="Proteomes" id="UP000265520"/>
    </source>
</evidence>
<accession>A0A392RV44</accession>
<protein>
    <submittedName>
        <fullName evidence="1">Uncharacterized protein</fullName>
    </submittedName>
</protein>
<dbReference type="Proteomes" id="UP000265520">
    <property type="component" value="Unassembled WGS sequence"/>
</dbReference>
<keyword evidence="2" id="KW-1185">Reference proteome</keyword>
<dbReference type="EMBL" id="LXQA010270111">
    <property type="protein sequence ID" value="MCI39660.1"/>
    <property type="molecule type" value="Genomic_DNA"/>
</dbReference>
<sequence length="77" mass="7353">NLNTGAAEGCKVEPDAAPAAGGGGCGTAAATACAASKSLSALLKNTLLRGSMGSAISSVSSSVGTWSLWHSVVMTKG</sequence>
<comment type="caution">
    <text evidence="1">The sequence shown here is derived from an EMBL/GenBank/DDBJ whole genome shotgun (WGS) entry which is preliminary data.</text>
</comment>
<organism evidence="1 2">
    <name type="scientific">Trifolium medium</name>
    <dbReference type="NCBI Taxonomy" id="97028"/>
    <lineage>
        <taxon>Eukaryota</taxon>
        <taxon>Viridiplantae</taxon>
        <taxon>Streptophyta</taxon>
        <taxon>Embryophyta</taxon>
        <taxon>Tracheophyta</taxon>
        <taxon>Spermatophyta</taxon>
        <taxon>Magnoliopsida</taxon>
        <taxon>eudicotyledons</taxon>
        <taxon>Gunneridae</taxon>
        <taxon>Pentapetalae</taxon>
        <taxon>rosids</taxon>
        <taxon>fabids</taxon>
        <taxon>Fabales</taxon>
        <taxon>Fabaceae</taxon>
        <taxon>Papilionoideae</taxon>
        <taxon>50 kb inversion clade</taxon>
        <taxon>NPAAA clade</taxon>
        <taxon>Hologalegina</taxon>
        <taxon>IRL clade</taxon>
        <taxon>Trifolieae</taxon>
        <taxon>Trifolium</taxon>
    </lineage>
</organism>